<feature type="compositionally biased region" description="Basic residues" evidence="5">
    <location>
        <begin position="1"/>
        <end position="14"/>
    </location>
</feature>
<feature type="domain" description="TEX10-like TPR repeats" evidence="7">
    <location>
        <begin position="500"/>
        <end position="646"/>
    </location>
</feature>
<gene>
    <name evidence="8" type="ORF">Sjap_023714</name>
</gene>
<evidence type="ECO:0000256" key="4">
    <source>
        <dbReference type="ARBA" id="ARBA00023242"/>
    </source>
</evidence>
<dbReference type="InterPro" id="IPR057949">
    <property type="entry name" value="TPR_TEX10"/>
</dbReference>
<evidence type="ECO:0000313" key="8">
    <source>
        <dbReference type="EMBL" id="KAK9090537.1"/>
    </source>
</evidence>
<feature type="domain" description="TEX10-like TPR repeats" evidence="7">
    <location>
        <begin position="664"/>
        <end position="859"/>
    </location>
</feature>
<dbReference type="SUPFAM" id="SSF48371">
    <property type="entry name" value="ARM repeat"/>
    <property type="match status" value="1"/>
</dbReference>
<dbReference type="Pfam" id="PF25781">
    <property type="entry name" value="TPR_TEX10"/>
    <property type="match status" value="2"/>
</dbReference>
<dbReference type="Pfam" id="PF12333">
    <property type="entry name" value="Ipi1_N"/>
    <property type="match status" value="1"/>
</dbReference>
<sequence length="901" mass="101776">MAKSKTQTKKKPQKQRGVDFKKIKRKIGRKLPPPKNATNTEIKSKAIVLPEQSVASDRAGLAVSKKGLTLKELLQQTSHYNAKVRKDALIGIREVFLKYPGELRLHRLALIEKLRERITDEDRVVRDTLYQLLKSVIFPQSKEEISGPFTSLMMAYIFNAMTHLAIDIRLMAFKFFDLLVEHFPSSFLSYAEKVLQNYEDILQKYHIYLQDRSKLKNTLVGLVHCLSLLPSAKGELEKTLDDKRLLHAFEDEVPRETSGVSSIVKKVEDLVPVLIRCFQELTSSVRVMPLVNAQSYECMLCVLQSIDLAVNFFVHVTSKCEKGFEGSVPCIYKESNVKAGRQSAMPMLLKKLLDVFPLTPCNGSSGKDGDRYYVLNVGLVEVFLHYGELLVAPDLLERILEFLESSLSGQMDSNTRSTKALAEKHLVQLLPFIPKIISKAESNWKYRLLQAFTKAFKGCKPESSLSLGCLCAIEDMLIPLNGEDMLLDPSDVVVVGNQITWIRELPVLLVQLGDKHPSFSKVVLHLMLHLGQRAPLCNFIAWEYDSMQHSFRDFFCRFLNKSEGEGHVEYGPFVVLPIECQELAICSLYYFSKLDSLLLSSLAYCCFGDHLDPFVLLRVIEILQSSYKAGHTQISDLISFFVTLLARFRVYPERRDYVFRTKGDNSNFKTYKAITSSVCSCLSQIGDDTLVLQMLQNVILHEMSQKPPLDNSCAMFRVLALLDSRPTSLSENNIINLANLMVNYLIGFAYNIPEKKDVCIDSDLISTTKYYLIPCFVLFAKSNKLLKCILNLMGASVAEYRAGLPSFDGVIPAFDHSGHARAISFVLVRMHEDVKLHKSLSACKVEIMHILHCFRHLQSNKVGLSLGERQKVQLAFDQVKSIIGRVHGWNDDIAIGISGAV</sequence>
<comment type="caution">
    <text evidence="8">The sequence shown here is derived from an EMBL/GenBank/DDBJ whole genome shotgun (WGS) entry which is preliminary data.</text>
</comment>
<dbReference type="AlphaFoldDB" id="A0AAP0HMZ7"/>
<dbReference type="Gene3D" id="1.25.10.10">
    <property type="entry name" value="Leucine-rich Repeat Variant"/>
    <property type="match status" value="1"/>
</dbReference>
<dbReference type="InterPro" id="IPR011989">
    <property type="entry name" value="ARM-like"/>
</dbReference>
<organism evidence="8 9">
    <name type="scientific">Stephania japonica</name>
    <dbReference type="NCBI Taxonomy" id="461633"/>
    <lineage>
        <taxon>Eukaryota</taxon>
        <taxon>Viridiplantae</taxon>
        <taxon>Streptophyta</taxon>
        <taxon>Embryophyta</taxon>
        <taxon>Tracheophyta</taxon>
        <taxon>Spermatophyta</taxon>
        <taxon>Magnoliopsida</taxon>
        <taxon>Ranunculales</taxon>
        <taxon>Menispermaceae</taxon>
        <taxon>Menispermoideae</taxon>
        <taxon>Cissampelideae</taxon>
        <taxon>Stephania</taxon>
    </lineage>
</organism>
<dbReference type="PANTHER" id="PTHR16056:SF2">
    <property type="entry name" value="TESTIS-EXPRESSED PROTEIN 10"/>
    <property type="match status" value="1"/>
</dbReference>
<evidence type="ECO:0000256" key="3">
    <source>
        <dbReference type="ARBA" id="ARBA00006427"/>
    </source>
</evidence>
<comment type="similarity">
    <text evidence="3">Belongs to the IPI1/TEX10 family.</text>
</comment>
<comment type="subcellular location">
    <subcellularLocation>
        <location evidence="1">Nucleus</location>
        <location evidence="1">Nucleolus</location>
    </subcellularLocation>
    <subcellularLocation>
        <location evidence="2">Nucleus</location>
        <location evidence="2">Nucleoplasm</location>
    </subcellularLocation>
</comment>
<keyword evidence="4" id="KW-0539">Nucleus</keyword>
<proteinExistence type="inferred from homology"/>
<evidence type="ECO:0000313" key="9">
    <source>
        <dbReference type="Proteomes" id="UP001417504"/>
    </source>
</evidence>
<evidence type="ECO:0000259" key="7">
    <source>
        <dbReference type="Pfam" id="PF25781"/>
    </source>
</evidence>
<dbReference type="InterPro" id="IPR016024">
    <property type="entry name" value="ARM-type_fold"/>
</dbReference>
<evidence type="ECO:0000256" key="1">
    <source>
        <dbReference type="ARBA" id="ARBA00004604"/>
    </source>
</evidence>
<dbReference type="Proteomes" id="UP001417504">
    <property type="component" value="Unassembled WGS sequence"/>
</dbReference>
<feature type="domain" description="Pre-rRNA-processing protein Ipi1 N-terminal" evidence="6">
    <location>
        <begin position="148"/>
        <end position="210"/>
    </location>
</feature>
<accession>A0AAP0HMZ7</accession>
<evidence type="ECO:0008006" key="10">
    <source>
        <dbReference type="Google" id="ProtNLM"/>
    </source>
</evidence>
<evidence type="ECO:0000256" key="5">
    <source>
        <dbReference type="SAM" id="MobiDB-lite"/>
    </source>
</evidence>
<dbReference type="PANTHER" id="PTHR16056">
    <property type="entry name" value="REGULATOR OF MICROTUBULE DYNAMICS PROTEIN"/>
    <property type="match status" value="1"/>
</dbReference>
<keyword evidence="9" id="KW-1185">Reference proteome</keyword>
<dbReference type="InterPro" id="IPR024679">
    <property type="entry name" value="Ipi1_N"/>
</dbReference>
<feature type="region of interest" description="Disordered" evidence="5">
    <location>
        <begin position="1"/>
        <end position="38"/>
    </location>
</feature>
<evidence type="ECO:0000259" key="6">
    <source>
        <dbReference type="Pfam" id="PF12333"/>
    </source>
</evidence>
<name>A0AAP0HMZ7_9MAGN</name>
<dbReference type="GO" id="GO:0005634">
    <property type="term" value="C:nucleus"/>
    <property type="evidence" value="ECO:0007669"/>
    <property type="project" value="UniProtKB-SubCell"/>
</dbReference>
<dbReference type="FunFam" id="1.25.10.10:FF:000348">
    <property type="entry name" value="uncharacterized protein LOC106763108 isoform X2"/>
    <property type="match status" value="1"/>
</dbReference>
<evidence type="ECO:0000256" key="2">
    <source>
        <dbReference type="ARBA" id="ARBA00004642"/>
    </source>
</evidence>
<protein>
    <recommendedName>
        <fullName evidence="10">Pre-rRNA-processing protein Ipi1 N-terminal domain-containing protein</fullName>
    </recommendedName>
</protein>
<dbReference type="EMBL" id="JBBNAE010000010">
    <property type="protein sequence ID" value="KAK9090537.1"/>
    <property type="molecule type" value="Genomic_DNA"/>
</dbReference>
<reference evidence="8 9" key="1">
    <citation type="submission" date="2024-01" db="EMBL/GenBank/DDBJ databases">
        <title>Genome assemblies of Stephania.</title>
        <authorList>
            <person name="Yang L."/>
        </authorList>
    </citation>
    <scope>NUCLEOTIDE SEQUENCE [LARGE SCALE GENOMIC DNA]</scope>
    <source>
        <strain evidence="8">QJT</strain>
        <tissue evidence="8">Leaf</tissue>
    </source>
</reference>